<dbReference type="Pfam" id="PF06246">
    <property type="entry name" value="Isy1"/>
    <property type="match status" value="1"/>
</dbReference>
<evidence type="ECO:0000313" key="1">
    <source>
        <dbReference type="EMBL" id="OZF96231.1"/>
    </source>
</evidence>
<dbReference type="EMBL" id="NMWX01000007">
    <property type="protein sequence ID" value="OZF96231.1"/>
    <property type="molecule type" value="Genomic_DNA"/>
</dbReference>
<dbReference type="STRING" id="31234.E3MTZ1"/>
<dbReference type="SUPFAM" id="SSF140102">
    <property type="entry name" value="ISY1 domain-like"/>
    <property type="match status" value="1"/>
</dbReference>
<gene>
    <name evidence="1" type="ORF">FL82_09205</name>
</gene>
<feature type="non-terminal residue" evidence="1">
    <location>
        <position position="1"/>
    </location>
</feature>
<proteinExistence type="predicted"/>
<organism evidence="1 2">
    <name type="scientific">Caenorhabditis remanei</name>
    <name type="common">Caenorhabditis vulgaris</name>
    <dbReference type="NCBI Taxonomy" id="31234"/>
    <lineage>
        <taxon>Eukaryota</taxon>
        <taxon>Metazoa</taxon>
        <taxon>Ecdysozoa</taxon>
        <taxon>Nematoda</taxon>
        <taxon>Chromadorea</taxon>
        <taxon>Rhabditida</taxon>
        <taxon>Rhabditina</taxon>
        <taxon>Rhabditomorpha</taxon>
        <taxon>Rhabditoidea</taxon>
        <taxon>Rhabditidae</taxon>
        <taxon>Peloderinae</taxon>
        <taxon>Caenorhabditis</taxon>
    </lineage>
</organism>
<dbReference type="InterPro" id="IPR037200">
    <property type="entry name" value="Isy1_sf"/>
</dbReference>
<reference evidence="1" key="1">
    <citation type="submission" date="2017-08" db="EMBL/GenBank/DDBJ databases">
        <authorList>
            <person name="de Groot N.N."/>
        </authorList>
    </citation>
    <scope>NUCLEOTIDE SEQUENCE [LARGE SCALE GENOMIC DNA]</scope>
    <source>
        <strain evidence="1">PX439</strain>
    </source>
</reference>
<dbReference type="CTD" id="9818616"/>
<dbReference type="KEGG" id="crq:GCK72_016533"/>
<keyword evidence="2" id="KW-1185">Reference proteome</keyword>
<dbReference type="eggNOG" id="KOG3068">
    <property type="taxonomic scope" value="Eukaryota"/>
</dbReference>
<dbReference type="GO" id="GO:0005634">
    <property type="term" value="C:nucleus"/>
    <property type="evidence" value="ECO:0007669"/>
    <property type="project" value="UniProtKB-SubCell"/>
</dbReference>
<accession>A0A261ADP1</accession>
<comment type="caution">
    <text evidence="1">The sequence shown here is derived from an EMBL/GenBank/DDBJ whole genome shotgun (WGS) entry which is preliminary data.</text>
</comment>
<dbReference type="InterPro" id="IPR029012">
    <property type="entry name" value="Helix_hairpin_bin_sf"/>
</dbReference>
<dbReference type="OrthoDB" id="1739576at2759"/>
<dbReference type="Gene3D" id="1.10.287.660">
    <property type="entry name" value="Helix hairpin bin"/>
    <property type="match status" value="1"/>
</dbReference>
<dbReference type="Proteomes" id="UP000216624">
    <property type="component" value="Unassembled WGS sequence"/>
</dbReference>
<dbReference type="GO" id="GO:0000350">
    <property type="term" value="P:generation of catalytic spliceosome for second transesterification step"/>
    <property type="evidence" value="ECO:0007669"/>
    <property type="project" value="InterPro"/>
</dbReference>
<dbReference type="InterPro" id="IPR009360">
    <property type="entry name" value="Isy1"/>
</dbReference>
<dbReference type="HOGENOM" id="CLU_043453_0_1_1"/>
<dbReference type="PANTHER" id="PTHR13021">
    <property type="entry name" value="PRE-MRNA-SPLICING FACTOR ISY1"/>
    <property type="match status" value="1"/>
</dbReference>
<name>A0A261ADP1_CAERE</name>
<evidence type="ECO:0000313" key="2">
    <source>
        <dbReference type="Proteomes" id="UP000216624"/>
    </source>
</evidence>
<dbReference type="OMA" id="YHWERRI"/>
<protein>
    <submittedName>
        <fullName evidence="1">Uncharacterized protein</fullName>
    </submittedName>
</protein>
<dbReference type="GO" id="GO:2000634">
    <property type="term" value="P:regulation of primary miRNA processing"/>
    <property type="evidence" value="ECO:0007669"/>
    <property type="project" value="EnsemblMetazoa"/>
</dbReference>
<sequence length="269" mass="31463">MARNAEKAMTALARWRRMKEEEERGPIARRPHDVKDCRNLSDAERFRREIVRDASKKITAIQNPGLGEFKLRDLNDEINRLIKLKHAWEQRIRELGGTDYRKYAQKELDAIGRETGNSRGYKYFGAAKDLPGVRELFEKGTEGEEQRRHRADLMRNIDAHYFGYLDDEDGRLIPLEKLVEEKNVERVAKEFAEKQAEKLKYAKADAEAPENIYKVEEEDEDDLATQESTVIGEDGRPMTIRHVLLPTQQDIEEMLLEQKKQELMSKYLD</sequence>